<keyword evidence="7" id="KW-0539">Nucleus</keyword>
<dbReference type="Pfam" id="PF00172">
    <property type="entry name" value="Zn_clus"/>
    <property type="match status" value="1"/>
</dbReference>
<keyword evidence="2" id="KW-0479">Metal-binding</keyword>
<dbReference type="GO" id="GO:0043565">
    <property type="term" value="F:sequence-specific DNA binding"/>
    <property type="evidence" value="ECO:0007669"/>
    <property type="project" value="TreeGrafter"/>
</dbReference>
<feature type="domain" description="Xylanolytic transcriptional activator regulatory" evidence="8">
    <location>
        <begin position="278"/>
        <end position="352"/>
    </location>
</feature>
<dbReference type="Proteomes" id="UP000799444">
    <property type="component" value="Unassembled WGS sequence"/>
</dbReference>
<dbReference type="OrthoDB" id="2123952at2759"/>
<dbReference type="GO" id="GO:0006351">
    <property type="term" value="P:DNA-templated transcription"/>
    <property type="evidence" value="ECO:0007669"/>
    <property type="project" value="InterPro"/>
</dbReference>
<organism evidence="9 10">
    <name type="scientific">Polyplosphaeria fusca</name>
    <dbReference type="NCBI Taxonomy" id="682080"/>
    <lineage>
        <taxon>Eukaryota</taxon>
        <taxon>Fungi</taxon>
        <taxon>Dikarya</taxon>
        <taxon>Ascomycota</taxon>
        <taxon>Pezizomycotina</taxon>
        <taxon>Dothideomycetes</taxon>
        <taxon>Pleosporomycetidae</taxon>
        <taxon>Pleosporales</taxon>
        <taxon>Tetraplosphaeriaceae</taxon>
        <taxon>Polyplosphaeria</taxon>
    </lineage>
</organism>
<dbReference type="GO" id="GO:0005634">
    <property type="term" value="C:nucleus"/>
    <property type="evidence" value="ECO:0007669"/>
    <property type="project" value="UniProtKB-SubCell"/>
</dbReference>
<keyword evidence="4" id="KW-0805">Transcription regulation</keyword>
<accession>A0A9P4V4H5</accession>
<comment type="caution">
    <text evidence="9">The sequence shown here is derived from an EMBL/GenBank/DDBJ whole genome shotgun (WGS) entry which is preliminary data.</text>
</comment>
<evidence type="ECO:0000256" key="3">
    <source>
        <dbReference type="ARBA" id="ARBA00022833"/>
    </source>
</evidence>
<dbReference type="Pfam" id="PF04082">
    <property type="entry name" value="Fungal_trans"/>
    <property type="match status" value="1"/>
</dbReference>
<dbReference type="PANTHER" id="PTHR47782">
    <property type="entry name" value="ZN(II)2CYS6 TRANSCRIPTION FACTOR (EUROFUNG)-RELATED"/>
    <property type="match status" value="1"/>
</dbReference>
<evidence type="ECO:0000256" key="2">
    <source>
        <dbReference type="ARBA" id="ARBA00022723"/>
    </source>
</evidence>
<evidence type="ECO:0000256" key="1">
    <source>
        <dbReference type="ARBA" id="ARBA00004123"/>
    </source>
</evidence>
<keyword evidence="5" id="KW-0238">DNA-binding</keyword>
<dbReference type="InterPro" id="IPR052202">
    <property type="entry name" value="Yeast_MetPath_Reg"/>
</dbReference>
<proteinExistence type="predicted"/>
<comment type="subcellular location">
    <subcellularLocation>
        <location evidence="1">Nucleus</location>
    </subcellularLocation>
</comment>
<evidence type="ECO:0000256" key="4">
    <source>
        <dbReference type="ARBA" id="ARBA00023015"/>
    </source>
</evidence>
<dbReference type="GO" id="GO:0000981">
    <property type="term" value="F:DNA-binding transcription factor activity, RNA polymerase II-specific"/>
    <property type="evidence" value="ECO:0007669"/>
    <property type="project" value="InterPro"/>
</dbReference>
<evidence type="ECO:0000313" key="10">
    <source>
        <dbReference type="Proteomes" id="UP000799444"/>
    </source>
</evidence>
<dbReference type="CDD" id="cd12148">
    <property type="entry name" value="fungal_TF_MHR"/>
    <property type="match status" value="1"/>
</dbReference>
<dbReference type="SMART" id="SM00906">
    <property type="entry name" value="Fungal_trans"/>
    <property type="match status" value="1"/>
</dbReference>
<reference evidence="9" key="1">
    <citation type="journal article" date="2020" name="Stud. Mycol.">
        <title>101 Dothideomycetes genomes: a test case for predicting lifestyles and emergence of pathogens.</title>
        <authorList>
            <person name="Haridas S."/>
            <person name="Albert R."/>
            <person name="Binder M."/>
            <person name="Bloem J."/>
            <person name="Labutti K."/>
            <person name="Salamov A."/>
            <person name="Andreopoulos B."/>
            <person name="Baker S."/>
            <person name="Barry K."/>
            <person name="Bills G."/>
            <person name="Bluhm B."/>
            <person name="Cannon C."/>
            <person name="Castanera R."/>
            <person name="Culley D."/>
            <person name="Daum C."/>
            <person name="Ezra D."/>
            <person name="Gonzalez J."/>
            <person name="Henrissat B."/>
            <person name="Kuo A."/>
            <person name="Liang C."/>
            <person name="Lipzen A."/>
            <person name="Lutzoni F."/>
            <person name="Magnuson J."/>
            <person name="Mondo S."/>
            <person name="Nolan M."/>
            <person name="Ohm R."/>
            <person name="Pangilinan J."/>
            <person name="Park H.-J."/>
            <person name="Ramirez L."/>
            <person name="Alfaro M."/>
            <person name="Sun H."/>
            <person name="Tritt A."/>
            <person name="Yoshinaga Y."/>
            <person name="Zwiers L.-H."/>
            <person name="Turgeon B."/>
            <person name="Goodwin S."/>
            <person name="Spatafora J."/>
            <person name="Crous P."/>
            <person name="Grigoriev I."/>
        </authorList>
    </citation>
    <scope>NUCLEOTIDE SEQUENCE</scope>
    <source>
        <strain evidence="9">CBS 125425</strain>
    </source>
</reference>
<dbReference type="GO" id="GO:0008270">
    <property type="term" value="F:zinc ion binding"/>
    <property type="evidence" value="ECO:0007669"/>
    <property type="project" value="InterPro"/>
</dbReference>
<evidence type="ECO:0000259" key="8">
    <source>
        <dbReference type="SMART" id="SM00906"/>
    </source>
</evidence>
<evidence type="ECO:0000256" key="5">
    <source>
        <dbReference type="ARBA" id="ARBA00023125"/>
    </source>
</evidence>
<keyword evidence="10" id="KW-1185">Reference proteome</keyword>
<dbReference type="InterPro" id="IPR001138">
    <property type="entry name" value="Zn2Cys6_DnaBD"/>
</dbReference>
<evidence type="ECO:0000256" key="6">
    <source>
        <dbReference type="ARBA" id="ARBA00023163"/>
    </source>
</evidence>
<protein>
    <recommendedName>
        <fullName evidence="8">Xylanolytic transcriptional activator regulatory domain-containing protein</fullName>
    </recommendedName>
</protein>
<dbReference type="AlphaFoldDB" id="A0A9P4V4H5"/>
<name>A0A9P4V4H5_9PLEO</name>
<dbReference type="EMBL" id="ML996127">
    <property type="protein sequence ID" value="KAF2736213.1"/>
    <property type="molecule type" value="Genomic_DNA"/>
</dbReference>
<keyword evidence="3" id="KW-0862">Zinc</keyword>
<dbReference type="InterPro" id="IPR007219">
    <property type="entry name" value="XnlR_reg_dom"/>
</dbReference>
<sequence>MQSRTKCDGKVPSCTRCLDARVDCVGFDSSTQREAPRSIADALEKHIAALERPNPTSPFASRPRISNVAPAALSPVASHSSDSHSWTGDRCTYTDGLVNVVMEDITPTFLGVSKMKPILSCVVKGTQIPSKKGPIGATDLDENHPRSIINPQPLKTGLDAIDYKTAVGLFKNFLDRVITQYPIYHRSDAIAAFNSIYHPVTNPNQDSPRNRYIISIIMAISLSTAARTNQMAANSTAYTLVRHAMQWIPEVATNDLSGLQAILLLTQYTFLNPSVADLWLLTGLISQAVVDQGLHQELPNDIQITAFQRDMRRRLFWIAWEMEVAVCCIFLRPINLPTRNINVAYPLEVDDMHITEKGIDFMGRLSKFNSKRIWAFRQLEAEIISVLHHDEPIPKEHANLDAFVQHHETSILEWRQEVYRTGAANQDPKFGGRWKEMQLYSDIAYPYIIVALHRPSKRIPQPTTDNLMKVFECSVQIADGYWRQSNQEFGIIKYVFHPLHHCFSAAIEFLRALQRCKAEVSERFSYDQVQESMAVFSRFFATIAERWPAAARCLDEYERLLAPMKKEYLDFLVQKSSNAPKTAISIGEVAPDLYNYQTTLDDAFNYWTAFNPATTADATDTLGAFYSFPVGHDWNTEFNLNFGMDVIPEV</sequence>
<dbReference type="GO" id="GO:0045944">
    <property type="term" value="P:positive regulation of transcription by RNA polymerase II"/>
    <property type="evidence" value="ECO:0007669"/>
    <property type="project" value="TreeGrafter"/>
</dbReference>
<dbReference type="SUPFAM" id="SSF57701">
    <property type="entry name" value="Zn2/Cys6 DNA-binding domain"/>
    <property type="match status" value="1"/>
</dbReference>
<dbReference type="InterPro" id="IPR036864">
    <property type="entry name" value="Zn2-C6_fun-type_DNA-bd_sf"/>
</dbReference>
<evidence type="ECO:0000313" key="9">
    <source>
        <dbReference type="EMBL" id="KAF2736213.1"/>
    </source>
</evidence>
<dbReference type="Gene3D" id="4.10.240.10">
    <property type="entry name" value="Zn(2)-C6 fungal-type DNA-binding domain"/>
    <property type="match status" value="1"/>
</dbReference>
<keyword evidence="6" id="KW-0804">Transcription</keyword>
<gene>
    <name evidence="9" type="ORF">EJ04DRAFT_172562</name>
</gene>
<dbReference type="CDD" id="cd00067">
    <property type="entry name" value="GAL4"/>
    <property type="match status" value="1"/>
</dbReference>
<dbReference type="PANTHER" id="PTHR47782:SF1">
    <property type="entry name" value="PYRIMIDINE PATHWAY REGULATORY PROTEIN 1"/>
    <property type="match status" value="1"/>
</dbReference>
<evidence type="ECO:0000256" key="7">
    <source>
        <dbReference type="ARBA" id="ARBA00023242"/>
    </source>
</evidence>